<dbReference type="KEGG" id="sxi:SXIM_00810"/>
<dbReference type="STRING" id="408015.SXIM_00810"/>
<name>A0A0F7FPY5_9ACTN</name>
<dbReference type="PATRIC" id="fig|408015.6.peg.97"/>
<dbReference type="SUPFAM" id="SSF110857">
    <property type="entry name" value="Gamma-glutamyl cyclotransferase-like"/>
    <property type="match status" value="1"/>
</dbReference>
<dbReference type="EMBL" id="CP009922">
    <property type="protein sequence ID" value="AKG41465.1"/>
    <property type="molecule type" value="Genomic_DNA"/>
</dbReference>
<sequence length="133" mass="14687">MHDTVTMFVNGQAMSGGELNDALTGARFLGPIRTAPRYRFYSFHDRFPGLLPTREGGWPVPGEIYEITYRDLREKLLPREPAELELSAIQLEDGRGSLSMVCRRPPATGPGIHEITAPGGWRAHLASSAPREA</sequence>
<dbReference type="InterPro" id="IPR036568">
    <property type="entry name" value="GGCT-like_sf"/>
</dbReference>
<dbReference type="RefSeq" id="WP_046722593.1">
    <property type="nucleotide sequence ID" value="NZ_CP009922.3"/>
</dbReference>
<gene>
    <name evidence="2" type="ORF">SXIM_00810</name>
</gene>
<protein>
    <submittedName>
        <fullName evidence="2">Aig2 family protein</fullName>
    </submittedName>
</protein>
<dbReference type="InterPro" id="IPR013024">
    <property type="entry name" value="GGCT-like"/>
</dbReference>
<dbReference type="AlphaFoldDB" id="A0A0F7FPY5"/>
<reference evidence="2" key="1">
    <citation type="submission" date="2019-08" db="EMBL/GenBank/DDBJ databases">
        <title>Complete genome sequence of a mangrove-derived Streptomyces xiamenensis.</title>
        <authorList>
            <person name="Xu J."/>
        </authorList>
    </citation>
    <scope>NUCLEOTIDE SEQUENCE</scope>
    <source>
        <strain evidence="2">318</strain>
    </source>
</reference>
<proteinExistence type="predicted"/>
<dbReference type="InterPro" id="IPR053844">
    <property type="entry name" value="AH_C"/>
</dbReference>
<accession>A0A0F7FPY5</accession>
<feature type="domain" description="Allophanate hydrolase C-terminal" evidence="1">
    <location>
        <begin position="5"/>
        <end position="125"/>
    </location>
</feature>
<evidence type="ECO:0000313" key="3">
    <source>
        <dbReference type="Proteomes" id="UP000034034"/>
    </source>
</evidence>
<dbReference type="CDD" id="cd06661">
    <property type="entry name" value="GGCT_like"/>
    <property type="match status" value="1"/>
</dbReference>
<dbReference type="Gene3D" id="3.10.490.10">
    <property type="entry name" value="Gamma-glutamyl cyclotransferase-like"/>
    <property type="match status" value="1"/>
</dbReference>
<organism evidence="2 3">
    <name type="scientific">Streptomyces xiamenensis</name>
    <dbReference type="NCBI Taxonomy" id="408015"/>
    <lineage>
        <taxon>Bacteria</taxon>
        <taxon>Bacillati</taxon>
        <taxon>Actinomycetota</taxon>
        <taxon>Actinomycetes</taxon>
        <taxon>Kitasatosporales</taxon>
        <taxon>Streptomycetaceae</taxon>
        <taxon>Streptomyces</taxon>
    </lineage>
</organism>
<dbReference type="Pfam" id="PF21986">
    <property type="entry name" value="AH_C"/>
    <property type="match status" value="1"/>
</dbReference>
<evidence type="ECO:0000313" key="2">
    <source>
        <dbReference type="EMBL" id="AKG41465.1"/>
    </source>
</evidence>
<dbReference type="HOGENOM" id="CLU_125594_1_0_11"/>
<evidence type="ECO:0000259" key="1">
    <source>
        <dbReference type="Pfam" id="PF21986"/>
    </source>
</evidence>
<dbReference type="Proteomes" id="UP000034034">
    <property type="component" value="Chromosome"/>
</dbReference>
<keyword evidence="3" id="KW-1185">Reference proteome</keyword>